<evidence type="ECO:0000259" key="1">
    <source>
        <dbReference type="Pfam" id="PF14244"/>
    </source>
</evidence>
<sequence length="102" mass="12080">MEQWSRSMMITLSVKNKLIFINGSLPEPPSEFINHNSWMRNNQLVISWILNLVSTEISTNIMFTNSAHKLWDDLKIVINRAMDLKSFCESQSKSRLYWFVFH</sequence>
<dbReference type="PANTHER" id="PTHR37610:SF81">
    <property type="entry name" value="RETROTRANSPOSON COPIA-LIKE N-TERMINAL DOMAIN-CONTAINING PROTEIN"/>
    <property type="match status" value="1"/>
</dbReference>
<comment type="caution">
    <text evidence="2">The sequence shown here is derived from an EMBL/GenBank/DDBJ whole genome shotgun (WGS) entry which is preliminary data.</text>
</comment>
<dbReference type="AlphaFoldDB" id="A0A9R1WL56"/>
<organism evidence="2 3">
    <name type="scientific">Lactuca sativa</name>
    <name type="common">Garden lettuce</name>
    <dbReference type="NCBI Taxonomy" id="4236"/>
    <lineage>
        <taxon>Eukaryota</taxon>
        <taxon>Viridiplantae</taxon>
        <taxon>Streptophyta</taxon>
        <taxon>Embryophyta</taxon>
        <taxon>Tracheophyta</taxon>
        <taxon>Spermatophyta</taxon>
        <taxon>Magnoliopsida</taxon>
        <taxon>eudicotyledons</taxon>
        <taxon>Gunneridae</taxon>
        <taxon>Pentapetalae</taxon>
        <taxon>asterids</taxon>
        <taxon>campanulids</taxon>
        <taxon>Asterales</taxon>
        <taxon>Asteraceae</taxon>
        <taxon>Cichorioideae</taxon>
        <taxon>Cichorieae</taxon>
        <taxon>Lactucinae</taxon>
        <taxon>Lactuca</taxon>
    </lineage>
</organism>
<dbReference type="Pfam" id="PF14244">
    <property type="entry name" value="Retrotran_gag_3"/>
    <property type="match status" value="1"/>
</dbReference>
<dbReference type="EMBL" id="NBSK02000002">
    <property type="protein sequence ID" value="KAJ0224138.1"/>
    <property type="molecule type" value="Genomic_DNA"/>
</dbReference>
<protein>
    <recommendedName>
        <fullName evidence="1">Retrotransposon Copia-like N-terminal domain-containing protein</fullName>
    </recommendedName>
</protein>
<dbReference type="InterPro" id="IPR029472">
    <property type="entry name" value="Copia-like_N"/>
</dbReference>
<proteinExistence type="predicted"/>
<name>A0A9R1WL56_LACSA</name>
<accession>A0A9R1WL56</accession>
<reference evidence="2 3" key="1">
    <citation type="journal article" date="2017" name="Nat. Commun.">
        <title>Genome assembly with in vitro proximity ligation data and whole-genome triplication in lettuce.</title>
        <authorList>
            <person name="Reyes-Chin-Wo S."/>
            <person name="Wang Z."/>
            <person name="Yang X."/>
            <person name="Kozik A."/>
            <person name="Arikit S."/>
            <person name="Song C."/>
            <person name="Xia L."/>
            <person name="Froenicke L."/>
            <person name="Lavelle D.O."/>
            <person name="Truco M.J."/>
            <person name="Xia R."/>
            <person name="Zhu S."/>
            <person name="Xu C."/>
            <person name="Xu H."/>
            <person name="Xu X."/>
            <person name="Cox K."/>
            <person name="Korf I."/>
            <person name="Meyers B.C."/>
            <person name="Michelmore R.W."/>
        </authorList>
    </citation>
    <scope>NUCLEOTIDE SEQUENCE [LARGE SCALE GENOMIC DNA]</scope>
    <source>
        <strain evidence="3">cv. Salinas</strain>
        <tissue evidence="2">Seedlings</tissue>
    </source>
</reference>
<dbReference type="PANTHER" id="PTHR37610">
    <property type="entry name" value="CCHC-TYPE DOMAIN-CONTAINING PROTEIN"/>
    <property type="match status" value="1"/>
</dbReference>
<feature type="domain" description="Retrotransposon Copia-like N-terminal" evidence="1">
    <location>
        <begin position="3"/>
        <end position="29"/>
    </location>
</feature>
<keyword evidence="3" id="KW-1185">Reference proteome</keyword>
<evidence type="ECO:0000313" key="3">
    <source>
        <dbReference type="Proteomes" id="UP000235145"/>
    </source>
</evidence>
<gene>
    <name evidence="2" type="ORF">LSAT_V11C200080370</name>
</gene>
<evidence type="ECO:0000313" key="2">
    <source>
        <dbReference type="EMBL" id="KAJ0224138.1"/>
    </source>
</evidence>
<dbReference type="Proteomes" id="UP000235145">
    <property type="component" value="Unassembled WGS sequence"/>
</dbReference>